<feature type="compositionally biased region" description="Polar residues" evidence="1">
    <location>
        <begin position="211"/>
        <end position="225"/>
    </location>
</feature>
<feature type="compositionally biased region" description="Low complexity" evidence="1">
    <location>
        <begin position="270"/>
        <end position="301"/>
    </location>
</feature>
<dbReference type="OrthoDB" id="6086001at2759"/>
<dbReference type="Proteomes" id="UP000186922">
    <property type="component" value="Unassembled WGS sequence"/>
</dbReference>
<feature type="compositionally biased region" description="Basic and acidic residues" evidence="1">
    <location>
        <begin position="54"/>
        <end position="70"/>
    </location>
</feature>
<proteinExistence type="predicted"/>
<keyword evidence="3" id="KW-1185">Reference proteome</keyword>
<sequence>MEGKHPKFKCLNDVVKYFIKLTDGLAQCFITNDLEKLGIKQPPYSTHYEPPIDYDDHARDSSHSPIDDPPRSTNAHPRPLATTSKSVISKRGHDDPNSDEITVLPDNDDDQGETRTFLSSNDSRNSPHHIPSPIPLIKPPPAANSEPEDSPPVNRRHTTVKFSIQDEPKNSKEIVTTQATISPVFERASAAQNQPGLILSPVADKKPLVVPSQSHDNEAASSQVTMLAKPIAVHTPTKREADKPLVRASTENIHQASQPQPAPCAVHKPASQSTSVASQTSQASAQSAASKSSSAFSAHSTVPPPQHTSPIPPPPPPPAVVKSQPLKTVVNANGQRGMVNKKPTTVTVSAAKGAMTKLPDRRTQFVPEKNLFRIALECEEKATSAATPAATDEEVIQDSSELASHFKGNVKSRIAFLEVNEPPTKAAAPNYSRPHKKDFMGELAERLKIRRQLVEQTCW</sequence>
<feature type="compositionally biased region" description="Polar residues" evidence="1">
    <location>
        <begin position="249"/>
        <end position="259"/>
    </location>
</feature>
<comment type="caution">
    <text evidence="2">The sequence shown here is derived from an EMBL/GenBank/DDBJ whole genome shotgun (WGS) entry which is preliminary data.</text>
</comment>
<evidence type="ECO:0000313" key="3">
    <source>
        <dbReference type="Proteomes" id="UP000186922"/>
    </source>
</evidence>
<feature type="region of interest" description="Disordered" evidence="1">
    <location>
        <begin position="208"/>
        <end position="227"/>
    </location>
</feature>
<feature type="region of interest" description="Disordered" evidence="1">
    <location>
        <begin position="40"/>
        <end position="173"/>
    </location>
</feature>
<feature type="compositionally biased region" description="Pro residues" evidence="1">
    <location>
        <begin position="302"/>
        <end position="319"/>
    </location>
</feature>
<accession>A0A1D1VTI8</accession>
<organism evidence="2 3">
    <name type="scientific">Ramazzottius varieornatus</name>
    <name type="common">Water bear</name>
    <name type="synonym">Tardigrade</name>
    <dbReference type="NCBI Taxonomy" id="947166"/>
    <lineage>
        <taxon>Eukaryota</taxon>
        <taxon>Metazoa</taxon>
        <taxon>Ecdysozoa</taxon>
        <taxon>Tardigrada</taxon>
        <taxon>Eutardigrada</taxon>
        <taxon>Parachela</taxon>
        <taxon>Hypsibioidea</taxon>
        <taxon>Ramazzottiidae</taxon>
        <taxon>Ramazzottius</taxon>
    </lineage>
</organism>
<evidence type="ECO:0000256" key="1">
    <source>
        <dbReference type="SAM" id="MobiDB-lite"/>
    </source>
</evidence>
<name>A0A1D1VTI8_RAMVA</name>
<reference evidence="2 3" key="1">
    <citation type="journal article" date="2016" name="Nat. Commun.">
        <title>Extremotolerant tardigrade genome and improved radiotolerance of human cultured cells by tardigrade-unique protein.</title>
        <authorList>
            <person name="Hashimoto T."/>
            <person name="Horikawa D.D."/>
            <person name="Saito Y."/>
            <person name="Kuwahara H."/>
            <person name="Kozuka-Hata H."/>
            <person name="Shin-I T."/>
            <person name="Minakuchi Y."/>
            <person name="Ohishi K."/>
            <person name="Motoyama A."/>
            <person name="Aizu T."/>
            <person name="Enomoto A."/>
            <person name="Kondo K."/>
            <person name="Tanaka S."/>
            <person name="Hara Y."/>
            <person name="Koshikawa S."/>
            <person name="Sagara H."/>
            <person name="Miura T."/>
            <person name="Yokobori S."/>
            <person name="Miyagawa K."/>
            <person name="Suzuki Y."/>
            <person name="Kubo T."/>
            <person name="Oyama M."/>
            <person name="Kohara Y."/>
            <person name="Fujiyama A."/>
            <person name="Arakawa K."/>
            <person name="Katayama T."/>
            <person name="Toyoda A."/>
            <person name="Kunieda T."/>
        </authorList>
    </citation>
    <scope>NUCLEOTIDE SEQUENCE [LARGE SCALE GENOMIC DNA]</scope>
    <source>
        <strain evidence="2 3">YOKOZUNA-1</strain>
    </source>
</reference>
<feature type="compositionally biased region" description="Pro residues" evidence="1">
    <location>
        <begin position="130"/>
        <end position="142"/>
    </location>
</feature>
<gene>
    <name evidence="2" type="primary">RvY_15058</name>
    <name evidence="2" type="synonym">RvY_15058.1</name>
    <name evidence="2" type="ORF">RvY_15058-1</name>
</gene>
<feature type="compositionally biased region" description="Polar residues" evidence="1">
    <location>
        <begin position="71"/>
        <end position="87"/>
    </location>
</feature>
<dbReference type="AlphaFoldDB" id="A0A1D1VTI8"/>
<dbReference type="EMBL" id="BDGG01000011">
    <property type="protein sequence ID" value="GAV04840.1"/>
    <property type="molecule type" value="Genomic_DNA"/>
</dbReference>
<feature type="compositionally biased region" description="Polar residues" evidence="1">
    <location>
        <begin position="114"/>
        <end position="124"/>
    </location>
</feature>
<feature type="region of interest" description="Disordered" evidence="1">
    <location>
        <begin position="232"/>
        <end position="322"/>
    </location>
</feature>
<protein>
    <submittedName>
        <fullName evidence="2">Uncharacterized protein</fullName>
    </submittedName>
</protein>
<evidence type="ECO:0000313" key="2">
    <source>
        <dbReference type="EMBL" id="GAV04840.1"/>
    </source>
</evidence>